<evidence type="ECO:0000313" key="1">
    <source>
        <dbReference type="EMBL" id="PQQ08312.1"/>
    </source>
</evidence>
<gene>
    <name evidence="1" type="ORF">Pyn_14237</name>
</gene>
<sequence>MGVGIADYEFIFGMIPTDIPPPGSVEHHVPPDFGDTAPSTLSHDISVRDYEIEE</sequence>
<evidence type="ECO:0000313" key="2">
    <source>
        <dbReference type="Proteomes" id="UP000250321"/>
    </source>
</evidence>
<comment type="caution">
    <text evidence="1">The sequence shown here is derived from an EMBL/GenBank/DDBJ whole genome shotgun (WGS) entry which is preliminary data.</text>
</comment>
<proteinExistence type="predicted"/>
<dbReference type="AlphaFoldDB" id="A0A314YKP3"/>
<dbReference type="Proteomes" id="UP000250321">
    <property type="component" value="Unassembled WGS sequence"/>
</dbReference>
<dbReference type="EMBL" id="PJQY01000741">
    <property type="protein sequence ID" value="PQQ08312.1"/>
    <property type="molecule type" value="Genomic_DNA"/>
</dbReference>
<protein>
    <submittedName>
        <fullName evidence="1">Uncharacterized protein</fullName>
    </submittedName>
</protein>
<reference evidence="1 2" key="1">
    <citation type="submission" date="2018-02" db="EMBL/GenBank/DDBJ databases">
        <title>Draft genome of wild Prunus yedoensis var. nudiflora.</title>
        <authorList>
            <person name="Baek S."/>
            <person name="Kim J.-H."/>
            <person name="Choi K."/>
            <person name="Kim G.-B."/>
            <person name="Cho A."/>
            <person name="Jang H."/>
            <person name="Shin C.-H."/>
            <person name="Yu H.-J."/>
            <person name="Mun J.-H."/>
        </authorList>
    </citation>
    <scope>NUCLEOTIDE SEQUENCE [LARGE SCALE GENOMIC DNA]</scope>
    <source>
        <strain evidence="2">cv. Jeju island</strain>
        <tissue evidence="1">Leaf</tissue>
    </source>
</reference>
<dbReference type="OrthoDB" id="10363802at2759"/>
<accession>A0A314YKP3</accession>
<name>A0A314YKP3_PRUYE</name>
<keyword evidence="2" id="KW-1185">Reference proteome</keyword>
<organism evidence="1 2">
    <name type="scientific">Prunus yedoensis var. nudiflora</name>
    <dbReference type="NCBI Taxonomy" id="2094558"/>
    <lineage>
        <taxon>Eukaryota</taxon>
        <taxon>Viridiplantae</taxon>
        <taxon>Streptophyta</taxon>
        <taxon>Embryophyta</taxon>
        <taxon>Tracheophyta</taxon>
        <taxon>Spermatophyta</taxon>
        <taxon>Magnoliopsida</taxon>
        <taxon>eudicotyledons</taxon>
        <taxon>Gunneridae</taxon>
        <taxon>Pentapetalae</taxon>
        <taxon>rosids</taxon>
        <taxon>fabids</taxon>
        <taxon>Rosales</taxon>
        <taxon>Rosaceae</taxon>
        <taxon>Amygdaloideae</taxon>
        <taxon>Amygdaleae</taxon>
        <taxon>Prunus</taxon>
    </lineage>
</organism>